<feature type="domain" description="ABC transmembrane type-1" evidence="8">
    <location>
        <begin position="83"/>
        <end position="301"/>
    </location>
</feature>
<feature type="transmembrane region" description="Helical" evidence="7">
    <location>
        <begin position="120"/>
        <end position="143"/>
    </location>
</feature>
<keyword evidence="3" id="KW-1003">Cell membrane</keyword>
<feature type="transmembrane region" description="Helical" evidence="7">
    <location>
        <begin position="87"/>
        <end position="108"/>
    </location>
</feature>
<dbReference type="RefSeq" id="WP_281814882.1">
    <property type="nucleotide sequence ID" value="NZ_BRLB01000004.1"/>
</dbReference>
<dbReference type="GO" id="GO:0055085">
    <property type="term" value="P:transmembrane transport"/>
    <property type="evidence" value="ECO:0007669"/>
    <property type="project" value="InterPro"/>
</dbReference>
<evidence type="ECO:0000256" key="7">
    <source>
        <dbReference type="RuleBase" id="RU363032"/>
    </source>
</evidence>
<comment type="subcellular location">
    <subcellularLocation>
        <location evidence="1 7">Cell membrane</location>
        <topology evidence="1 7">Multi-pass membrane protein</topology>
    </subcellularLocation>
</comment>
<evidence type="ECO:0000256" key="1">
    <source>
        <dbReference type="ARBA" id="ARBA00004651"/>
    </source>
</evidence>
<keyword evidence="6 7" id="KW-0472">Membrane</keyword>
<dbReference type="CDD" id="cd06261">
    <property type="entry name" value="TM_PBP2"/>
    <property type="match status" value="1"/>
</dbReference>
<evidence type="ECO:0000256" key="2">
    <source>
        <dbReference type="ARBA" id="ARBA00022448"/>
    </source>
</evidence>
<evidence type="ECO:0000256" key="5">
    <source>
        <dbReference type="ARBA" id="ARBA00022989"/>
    </source>
</evidence>
<gene>
    <name evidence="9" type="ORF">SH1V18_18850</name>
</gene>
<feature type="transmembrane region" description="Helical" evidence="7">
    <location>
        <begin position="219"/>
        <end position="237"/>
    </location>
</feature>
<dbReference type="PANTHER" id="PTHR43227:SF11">
    <property type="entry name" value="BLL4140 PROTEIN"/>
    <property type="match status" value="1"/>
</dbReference>
<accession>A0A9W5YB71</accession>
<name>A0A9W5YB71_9FIRM</name>
<evidence type="ECO:0000256" key="4">
    <source>
        <dbReference type="ARBA" id="ARBA00022692"/>
    </source>
</evidence>
<organism evidence="9 10">
    <name type="scientific">Vallitalea longa</name>
    <dbReference type="NCBI Taxonomy" id="2936439"/>
    <lineage>
        <taxon>Bacteria</taxon>
        <taxon>Bacillati</taxon>
        <taxon>Bacillota</taxon>
        <taxon>Clostridia</taxon>
        <taxon>Lachnospirales</taxon>
        <taxon>Vallitaleaceae</taxon>
        <taxon>Vallitalea</taxon>
    </lineage>
</organism>
<dbReference type="Gene3D" id="1.10.3720.10">
    <property type="entry name" value="MetI-like"/>
    <property type="match status" value="1"/>
</dbReference>
<dbReference type="Pfam" id="PF00528">
    <property type="entry name" value="BPD_transp_1"/>
    <property type="match status" value="1"/>
</dbReference>
<keyword evidence="10" id="KW-1185">Reference proteome</keyword>
<keyword evidence="5 7" id="KW-1133">Transmembrane helix</keyword>
<keyword evidence="2 7" id="KW-0813">Transport</keyword>
<dbReference type="SUPFAM" id="SSF161098">
    <property type="entry name" value="MetI-like"/>
    <property type="match status" value="1"/>
</dbReference>
<dbReference type="EMBL" id="BRLB01000004">
    <property type="protein sequence ID" value="GKX29405.1"/>
    <property type="molecule type" value="Genomic_DNA"/>
</dbReference>
<dbReference type="InterPro" id="IPR035906">
    <property type="entry name" value="MetI-like_sf"/>
</dbReference>
<dbReference type="GO" id="GO:0005886">
    <property type="term" value="C:plasma membrane"/>
    <property type="evidence" value="ECO:0007669"/>
    <property type="project" value="UniProtKB-SubCell"/>
</dbReference>
<comment type="similarity">
    <text evidence="7">Belongs to the binding-protein-dependent transport system permease family.</text>
</comment>
<protein>
    <submittedName>
        <fullName evidence="9">Sugar ABC transporter permease</fullName>
    </submittedName>
</protein>
<evidence type="ECO:0000259" key="8">
    <source>
        <dbReference type="PROSITE" id="PS50928"/>
    </source>
</evidence>
<keyword evidence="4 7" id="KW-0812">Transmembrane</keyword>
<dbReference type="InterPro" id="IPR000515">
    <property type="entry name" value="MetI-like"/>
</dbReference>
<dbReference type="PANTHER" id="PTHR43227">
    <property type="entry name" value="BLL4140 PROTEIN"/>
    <property type="match status" value="1"/>
</dbReference>
<dbReference type="InterPro" id="IPR050809">
    <property type="entry name" value="UgpAE/MalFG_permease"/>
</dbReference>
<dbReference type="PROSITE" id="PS50928">
    <property type="entry name" value="ABC_TM1"/>
    <property type="match status" value="1"/>
</dbReference>
<evidence type="ECO:0000313" key="10">
    <source>
        <dbReference type="Proteomes" id="UP001144256"/>
    </source>
</evidence>
<evidence type="ECO:0000313" key="9">
    <source>
        <dbReference type="EMBL" id="GKX29405.1"/>
    </source>
</evidence>
<dbReference type="Proteomes" id="UP001144256">
    <property type="component" value="Unassembled WGS sequence"/>
</dbReference>
<proteinExistence type="inferred from homology"/>
<feature type="transmembrane region" description="Helical" evidence="7">
    <location>
        <begin position="21"/>
        <end position="37"/>
    </location>
</feature>
<reference evidence="9" key="1">
    <citation type="submission" date="2022-06" db="EMBL/GenBank/DDBJ databases">
        <title>Vallitalea longa sp. nov., an anaerobic bacterium isolated from marine sediment.</title>
        <authorList>
            <person name="Hirano S."/>
            <person name="Terahara T."/>
            <person name="Mori K."/>
            <person name="Hamada M."/>
            <person name="Matsumoto R."/>
            <person name="Kobayashi T."/>
        </authorList>
    </citation>
    <scope>NUCLEOTIDE SEQUENCE</scope>
    <source>
        <strain evidence="9">SH18-1</strain>
    </source>
</reference>
<feature type="transmembrane region" description="Helical" evidence="7">
    <location>
        <begin position="282"/>
        <end position="300"/>
    </location>
</feature>
<dbReference type="AlphaFoldDB" id="A0A9W5YB71"/>
<evidence type="ECO:0000256" key="6">
    <source>
        <dbReference type="ARBA" id="ARBA00023136"/>
    </source>
</evidence>
<evidence type="ECO:0000256" key="3">
    <source>
        <dbReference type="ARBA" id="ARBA00022475"/>
    </source>
</evidence>
<comment type="caution">
    <text evidence="9">The sequence shown here is derived from an EMBL/GenBank/DDBJ whole genome shotgun (WGS) entry which is preliminary data.</text>
</comment>
<sequence>MVSKRKHSINVGESFKKDWQLYVMLIPLFIWLVYFAYKPLYGLIIAFKDYSVFKGIADSKWVGLENFKYLLTGPGSVYFWRAFKNTIVISLYNIIFGFPIPIILAIMFNEMKNKFFRKSVQTIVYLPYFFSDVVIAGIIISILSPNIGVINNILVNLGIINDGIYFLVEPKYFRSIFVLSDIWKESGFNSIIYFAALSGISPILYEAARMDGASKFQQIKNITIPGIMPTIIIMFILRVGKLLNIGYERILLLYTPQTYEKADIISTYIYRLGLKENGMMDVATATGLFNSIIAFILVYVTNRITRKLSDTGLW</sequence>